<reference evidence="3" key="1">
    <citation type="submission" date="2020-02" db="EMBL/GenBank/DDBJ databases">
        <authorList>
            <person name="Meier V. D."/>
        </authorList>
    </citation>
    <scope>NUCLEOTIDE SEQUENCE</scope>
    <source>
        <strain evidence="3">AVDCRST_MAG27</strain>
    </source>
</reference>
<dbReference type="Gene3D" id="6.10.250.2410">
    <property type="match status" value="1"/>
</dbReference>
<dbReference type="InterPro" id="IPR003768">
    <property type="entry name" value="ScpA"/>
</dbReference>
<evidence type="ECO:0000256" key="1">
    <source>
        <dbReference type="ARBA" id="ARBA00044777"/>
    </source>
</evidence>
<dbReference type="PANTHER" id="PTHR33969:SF2">
    <property type="entry name" value="SEGREGATION AND CONDENSATION PROTEIN A"/>
    <property type="match status" value="1"/>
</dbReference>
<proteinExistence type="predicted"/>
<dbReference type="AlphaFoldDB" id="A0A6J4I1Q4"/>
<dbReference type="PANTHER" id="PTHR33969">
    <property type="entry name" value="SEGREGATION AND CONDENSATION PROTEIN A"/>
    <property type="match status" value="1"/>
</dbReference>
<sequence length="312" mass="33229">MLAEDGTGTASGTDGIEAAAFEDEPRRAAAAGRGADVPELRLGAWEGPLNLLLELARAQKVDLARLSILDLAEQFGGALQAALAGGRVPLSQLGDWLVMAAHLALLRSRLLLPADSAEGREAQREAEALRRRLADREHVRRLADWLERCPQLGHDVFARGAAEEPEGADRRAAVPPAADTAALLRACLAVLERPDRGASYRPAPLLLWRVPDALARLRRMLPAVPEGAALERFLPEMAEDGSGDVVLRRRAALASTLLAGLEMGREGAASLSQGQAFGAIVVVPAVRPESAHADPQAEVNLDRRPRARLATS</sequence>
<feature type="region of interest" description="Disordered" evidence="2">
    <location>
        <begin position="1"/>
        <end position="21"/>
    </location>
</feature>
<name>A0A6J4I1Q4_9PROT</name>
<protein>
    <recommendedName>
        <fullName evidence="1">Segregation and condensation protein A</fullName>
    </recommendedName>
</protein>
<dbReference type="EMBL" id="CADCTD010000057">
    <property type="protein sequence ID" value="CAA9239106.1"/>
    <property type="molecule type" value="Genomic_DNA"/>
</dbReference>
<evidence type="ECO:0000256" key="2">
    <source>
        <dbReference type="SAM" id="MobiDB-lite"/>
    </source>
</evidence>
<gene>
    <name evidence="3" type="ORF">AVDCRST_MAG27-1329</name>
</gene>
<organism evidence="3">
    <name type="scientific">uncultured Craurococcus sp</name>
    <dbReference type="NCBI Taxonomy" id="1135998"/>
    <lineage>
        <taxon>Bacteria</taxon>
        <taxon>Pseudomonadati</taxon>
        <taxon>Pseudomonadota</taxon>
        <taxon>Alphaproteobacteria</taxon>
        <taxon>Acetobacterales</taxon>
        <taxon>Acetobacteraceae</taxon>
        <taxon>Craurococcus</taxon>
        <taxon>environmental samples</taxon>
    </lineage>
</organism>
<evidence type="ECO:0000313" key="3">
    <source>
        <dbReference type="EMBL" id="CAA9239106.1"/>
    </source>
</evidence>
<feature type="region of interest" description="Disordered" evidence="2">
    <location>
        <begin position="291"/>
        <end position="312"/>
    </location>
</feature>
<accession>A0A6J4I1Q4</accession>